<dbReference type="PROSITE" id="PS51477">
    <property type="entry name" value="PAH"/>
    <property type="match status" value="3"/>
</dbReference>
<protein>
    <recommendedName>
        <fullName evidence="10">Paired amphipathic helix protein Sin3-like</fullName>
    </recommendedName>
</protein>
<keyword evidence="9" id="KW-1185">Reference proteome</keyword>
<dbReference type="InterPro" id="IPR036600">
    <property type="entry name" value="PAH_sf"/>
</dbReference>
<keyword evidence="3" id="KW-0677">Repeat</keyword>
<evidence type="ECO:0000256" key="5">
    <source>
        <dbReference type="ARBA" id="ARBA00023163"/>
    </source>
</evidence>
<evidence type="ECO:0008006" key="10">
    <source>
        <dbReference type="Google" id="ProtNLM"/>
    </source>
</evidence>
<dbReference type="FunFam" id="1.20.1160.11:FF:000001">
    <property type="entry name" value="Paired amphipathic helix protein Sin3"/>
    <property type="match status" value="1"/>
</dbReference>
<dbReference type="InterPro" id="IPR003822">
    <property type="entry name" value="PAH"/>
</dbReference>
<name>A0A444ZUY0_ARAHY</name>
<evidence type="ECO:0000313" key="8">
    <source>
        <dbReference type="EMBL" id="RYR18045.1"/>
    </source>
</evidence>
<dbReference type="FunFam" id="1.20.1160.11:FF:000002">
    <property type="entry name" value="Paired amphipathic helix protein SIN3"/>
    <property type="match status" value="1"/>
</dbReference>
<comment type="subcellular location">
    <subcellularLocation>
        <location evidence="1 7">Nucleus</location>
    </subcellularLocation>
</comment>
<dbReference type="GO" id="GO:0000785">
    <property type="term" value="C:chromatin"/>
    <property type="evidence" value="ECO:0007669"/>
    <property type="project" value="TreeGrafter"/>
</dbReference>
<evidence type="ECO:0000256" key="1">
    <source>
        <dbReference type="ARBA" id="ARBA00004123"/>
    </source>
</evidence>
<dbReference type="GO" id="GO:0000118">
    <property type="term" value="C:histone deacetylase complex"/>
    <property type="evidence" value="ECO:0007669"/>
    <property type="project" value="TreeGrafter"/>
</dbReference>
<accession>A0A444ZUY0</accession>
<keyword evidence="2" id="KW-0678">Repressor</keyword>
<dbReference type="AlphaFoldDB" id="A0A444ZUY0"/>
<dbReference type="FunFam" id="1.20.1160.11:FF:000003">
    <property type="entry name" value="Paired amphipathic helix SIN3-like protein"/>
    <property type="match status" value="1"/>
</dbReference>
<organism evidence="8 9">
    <name type="scientific">Arachis hypogaea</name>
    <name type="common">Peanut</name>
    <dbReference type="NCBI Taxonomy" id="3818"/>
    <lineage>
        <taxon>Eukaryota</taxon>
        <taxon>Viridiplantae</taxon>
        <taxon>Streptophyta</taxon>
        <taxon>Embryophyta</taxon>
        <taxon>Tracheophyta</taxon>
        <taxon>Spermatophyta</taxon>
        <taxon>Magnoliopsida</taxon>
        <taxon>eudicotyledons</taxon>
        <taxon>Gunneridae</taxon>
        <taxon>Pentapetalae</taxon>
        <taxon>rosids</taxon>
        <taxon>fabids</taxon>
        <taxon>Fabales</taxon>
        <taxon>Fabaceae</taxon>
        <taxon>Papilionoideae</taxon>
        <taxon>50 kb inversion clade</taxon>
        <taxon>dalbergioids sensu lato</taxon>
        <taxon>Dalbergieae</taxon>
        <taxon>Pterocarpus clade</taxon>
        <taxon>Arachis</taxon>
    </lineage>
</organism>
<comment type="caution">
    <text evidence="8">The sequence shown here is derived from an EMBL/GenBank/DDBJ whole genome shotgun (WGS) entry which is preliminary data.</text>
</comment>
<reference evidence="8 9" key="1">
    <citation type="submission" date="2019-01" db="EMBL/GenBank/DDBJ databases">
        <title>Sequencing of cultivated peanut Arachis hypogaea provides insights into genome evolution and oil improvement.</title>
        <authorList>
            <person name="Chen X."/>
        </authorList>
    </citation>
    <scope>NUCLEOTIDE SEQUENCE [LARGE SCALE GENOMIC DNA]</scope>
    <source>
        <strain evidence="9">cv. Fuhuasheng</strain>
        <tissue evidence="8">Leaves</tissue>
    </source>
</reference>
<keyword evidence="6 7" id="KW-0539">Nucleus</keyword>
<dbReference type="Gene3D" id="1.20.1160.11">
    <property type="entry name" value="Paired amphipathic helix"/>
    <property type="match status" value="3"/>
</dbReference>
<dbReference type="GO" id="GO:0000122">
    <property type="term" value="P:negative regulation of transcription by RNA polymerase II"/>
    <property type="evidence" value="ECO:0007669"/>
    <property type="project" value="TreeGrafter"/>
</dbReference>
<dbReference type="InterPro" id="IPR039774">
    <property type="entry name" value="Sin3-like"/>
</dbReference>
<dbReference type="GO" id="GO:0003714">
    <property type="term" value="F:transcription corepressor activity"/>
    <property type="evidence" value="ECO:0007669"/>
    <property type="project" value="InterPro"/>
</dbReference>
<sequence length="408" mass="46418">MVICLQFGSGNVARGCYLDAYISSQIKRPMVSSKGEPSGQPHVAIDNAVQKLTHDDAVKYLKTVKDAFHDKPKKYADFLKVMKDFKAQRTDTDGVVARVKKLFKGHRNLIVGFNAFLPKKHEIELPLEDEQPQRNKPVDFVEAVNFVGKVKSRFQGDDSVYKSFLDILEMYRKKTKTMSEVHLEVAALFRGHEDLLEEFTRFLPDKSYAMPAVVPMDVEKKESTMASNEDPGAEPFHDEHEKFDLCPMSSTCEDKSSLKSMCSQVGAFLEKVKEKSRTPEVYQEFLKCLLFYSREIITRQELQSSVGDLLGKFPDLMDGFNDFLVQCEKNESLQNEGHGLKALKAEDMDIDQGVEKEMDGENEIVFKNAPIRGATSLQRGEGEKCQLKYPWRQGRVLKPLSMLWSTSQ</sequence>
<keyword evidence="5" id="KW-0804">Transcription</keyword>
<dbReference type="EMBL" id="SDMP01000013">
    <property type="protein sequence ID" value="RYR18045.1"/>
    <property type="molecule type" value="Genomic_DNA"/>
</dbReference>
<evidence type="ECO:0000256" key="4">
    <source>
        <dbReference type="ARBA" id="ARBA00023015"/>
    </source>
</evidence>
<keyword evidence="4" id="KW-0805">Transcription regulation</keyword>
<proteinExistence type="predicted"/>
<evidence type="ECO:0000256" key="3">
    <source>
        <dbReference type="ARBA" id="ARBA00022737"/>
    </source>
</evidence>
<evidence type="ECO:0000256" key="2">
    <source>
        <dbReference type="ARBA" id="ARBA00022491"/>
    </source>
</evidence>
<evidence type="ECO:0000256" key="7">
    <source>
        <dbReference type="PROSITE-ProRule" id="PRU00810"/>
    </source>
</evidence>
<dbReference type="PANTHER" id="PTHR12346">
    <property type="entry name" value="SIN3B-RELATED"/>
    <property type="match status" value="1"/>
</dbReference>
<evidence type="ECO:0000313" key="9">
    <source>
        <dbReference type="Proteomes" id="UP000289738"/>
    </source>
</evidence>
<dbReference type="Pfam" id="PF02671">
    <property type="entry name" value="PAH"/>
    <property type="match status" value="3"/>
</dbReference>
<dbReference type="SUPFAM" id="SSF47762">
    <property type="entry name" value="PAH2 domain"/>
    <property type="match status" value="3"/>
</dbReference>
<dbReference type="PANTHER" id="PTHR12346:SF0">
    <property type="entry name" value="SIN3A, ISOFORM G"/>
    <property type="match status" value="1"/>
</dbReference>
<dbReference type="STRING" id="3818.A0A444ZUY0"/>
<evidence type="ECO:0000256" key="6">
    <source>
        <dbReference type="ARBA" id="ARBA00023242"/>
    </source>
</evidence>
<dbReference type="Proteomes" id="UP000289738">
    <property type="component" value="Chromosome B03"/>
</dbReference>
<gene>
    <name evidence="8" type="ORF">Ahy_B03g062676</name>
</gene>